<dbReference type="EMBL" id="UINC01026686">
    <property type="protein sequence ID" value="SVB04577.1"/>
    <property type="molecule type" value="Genomic_DNA"/>
</dbReference>
<protein>
    <recommendedName>
        <fullName evidence="6">NAD kinase</fullName>
    </recommendedName>
</protein>
<dbReference type="Pfam" id="PF20143">
    <property type="entry name" value="NAD_kinase_C"/>
    <property type="match status" value="1"/>
</dbReference>
<proteinExistence type="inferred from homology"/>
<dbReference type="InterPro" id="IPR017437">
    <property type="entry name" value="ATP-NAD_kinase_PpnK-typ_C"/>
</dbReference>
<keyword evidence="2" id="KW-0418">Kinase</keyword>
<dbReference type="GO" id="GO:0019674">
    <property type="term" value="P:NAD+ metabolic process"/>
    <property type="evidence" value="ECO:0007669"/>
    <property type="project" value="InterPro"/>
</dbReference>
<gene>
    <name evidence="5" type="ORF">METZ01_LOCUS157431</name>
</gene>
<dbReference type="Gene3D" id="3.40.50.10330">
    <property type="entry name" value="Probable inorganic polyphosphate/atp-NAD kinase, domain 1"/>
    <property type="match status" value="1"/>
</dbReference>
<dbReference type="AlphaFoldDB" id="A0A382AUC7"/>
<evidence type="ECO:0000313" key="5">
    <source>
        <dbReference type="EMBL" id="SVB04577.1"/>
    </source>
</evidence>
<accession>A0A382AUC7</accession>
<evidence type="ECO:0000256" key="1">
    <source>
        <dbReference type="ARBA" id="ARBA00022679"/>
    </source>
</evidence>
<dbReference type="PANTHER" id="PTHR20275">
    <property type="entry name" value="NAD KINASE"/>
    <property type="match status" value="1"/>
</dbReference>
<keyword evidence="1" id="KW-0808">Transferase</keyword>
<keyword evidence="4" id="KW-0520">NAD</keyword>
<evidence type="ECO:0000256" key="3">
    <source>
        <dbReference type="ARBA" id="ARBA00022857"/>
    </source>
</evidence>
<keyword evidence="3" id="KW-0521">NADP</keyword>
<dbReference type="Pfam" id="PF01513">
    <property type="entry name" value="NAD_kinase"/>
    <property type="match status" value="1"/>
</dbReference>
<dbReference type="PANTHER" id="PTHR20275:SF0">
    <property type="entry name" value="NAD KINASE"/>
    <property type="match status" value="1"/>
</dbReference>
<dbReference type="InterPro" id="IPR016064">
    <property type="entry name" value="NAD/diacylglycerol_kinase_sf"/>
</dbReference>
<dbReference type="SUPFAM" id="SSF111331">
    <property type="entry name" value="NAD kinase/diacylglycerol kinase-like"/>
    <property type="match status" value="1"/>
</dbReference>
<evidence type="ECO:0000256" key="4">
    <source>
        <dbReference type="ARBA" id="ARBA00023027"/>
    </source>
</evidence>
<evidence type="ECO:0000256" key="2">
    <source>
        <dbReference type="ARBA" id="ARBA00022777"/>
    </source>
</evidence>
<dbReference type="GO" id="GO:0006741">
    <property type="term" value="P:NADP+ biosynthetic process"/>
    <property type="evidence" value="ECO:0007669"/>
    <property type="project" value="InterPro"/>
</dbReference>
<dbReference type="InterPro" id="IPR002504">
    <property type="entry name" value="NADK"/>
</dbReference>
<reference evidence="5" key="1">
    <citation type="submission" date="2018-05" db="EMBL/GenBank/DDBJ databases">
        <authorList>
            <person name="Lanie J.A."/>
            <person name="Ng W.-L."/>
            <person name="Kazmierczak K.M."/>
            <person name="Andrzejewski T.M."/>
            <person name="Davidsen T.M."/>
            <person name="Wayne K.J."/>
            <person name="Tettelin H."/>
            <person name="Glass J.I."/>
            <person name="Rusch D."/>
            <person name="Podicherti R."/>
            <person name="Tsui H.-C.T."/>
            <person name="Winkler M.E."/>
        </authorList>
    </citation>
    <scope>NUCLEOTIDE SEQUENCE</scope>
</reference>
<name>A0A382AUC7_9ZZZZ</name>
<dbReference type="GO" id="GO:0003951">
    <property type="term" value="F:NAD+ kinase activity"/>
    <property type="evidence" value="ECO:0007669"/>
    <property type="project" value="InterPro"/>
</dbReference>
<dbReference type="HAMAP" id="MF_00361">
    <property type="entry name" value="NAD_kinase"/>
    <property type="match status" value="1"/>
</dbReference>
<sequence length="293" mass="31572">MAAPKTVGIVYNPISPEAVLMAKKIRDDLCPVGNAWIEGIGSDGGLKSNMCKTDMLITVGGDGTILRAARSVVGQAIPILGINLGRLGFMTELRSEDAFERIPHFLEGGGWTEQRSTLEVMVSRNGRPITLGDTEFQIALNDVVLARGAKPRLMRAKAFVDGAEFTSYRADAVIISSATGSTGYNLAVGGPILHPTADEMILKPVAPHVGLATAVVLPATSEVELLIQSDHDSVLSVDGFIEFPLQIEDVIKVKHSEQSVSFIREGSRRRFYDTLMRRLGFESGIGSGRAIFY</sequence>
<organism evidence="5">
    <name type="scientific">marine metagenome</name>
    <dbReference type="NCBI Taxonomy" id="408172"/>
    <lineage>
        <taxon>unclassified sequences</taxon>
        <taxon>metagenomes</taxon>
        <taxon>ecological metagenomes</taxon>
    </lineage>
</organism>
<evidence type="ECO:0008006" key="6">
    <source>
        <dbReference type="Google" id="ProtNLM"/>
    </source>
</evidence>
<dbReference type="InterPro" id="IPR017438">
    <property type="entry name" value="ATP-NAD_kinase_N"/>
</dbReference>
<dbReference type="Gene3D" id="2.60.200.30">
    <property type="entry name" value="Probable inorganic polyphosphate/atp-NAD kinase, domain 2"/>
    <property type="match status" value="1"/>
</dbReference>